<dbReference type="Gene3D" id="1.10.486.10">
    <property type="entry name" value="PCRA, domain 4"/>
    <property type="match status" value="1"/>
</dbReference>
<keyword evidence="17" id="KW-1185">Reference proteome</keyword>
<dbReference type="InterPro" id="IPR013986">
    <property type="entry name" value="DExx_box_DNA_helicase_dom_sf"/>
</dbReference>
<evidence type="ECO:0000259" key="14">
    <source>
        <dbReference type="PROSITE" id="PS51198"/>
    </source>
</evidence>
<dbReference type="RefSeq" id="WP_230438983.1">
    <property type="nucleotide sequence ID" value="NZ_CP087715.1"/>
</dbReference>
<evidence type="ECO:0000256" key="8">
    <source>
        <dbReference type="ARBA" id="ARBA00034617"/>
    </source>
</evidence>
<feature type="domain" description="UvrD-like helicase C-terminal" evidence="15">
    <location>
        <begin position="301"/>
        <end position="580"/>
    </location>
</feature>
<comment type="similarity">
    <text evidence="1">Belongs to the helicase family. UvrD subfamily.</text>
</comment>
<gene>
    <name evidence="16" type="ORF">ACFQ2X_14780</name>
</gene>
<dbReference type="InterPro" id="IPR014016">
    <property type="entry name" value="UvrD-like_ATP-bd"/>
</dbReference>
<evidence type="ECO:0000256" key="2">
    <source>
        <dbReference type="ARBA" id="ARBA00022741"/>
    </source>
</evidence>
<protein>
    <recommendedName>
        <fullName evidence="9">DNA 3'-5' helicase</fullName>
        <ecNumber evidence="9">5.6.2.4</ecNumber>
    </recommendedName>
    <alternativeName>
        <fullName evidence="10">DNA 3'-5' helicase II</fullName>
    </alternativeName>
</protein>
<evidence type="ECO:0000259" key="15">
    <source>
        <dbReference type="PROSITE" id="PS51217"/>
    </source>
</evidence>
<evidence type="ECO:0000256" key="6">
    <source>
        <dbReference type="ARBA" id="ARBA00023125"/>
    </source>
</evidence>
<dbReference type="InterPro" id="IPR014017">
    <property type="entry name" value="DNA_helicase_UvrD-like_C"/>
</dbReference>
<feature type="domain" description="UvrD-like helicase ATP-binding" evidence="14">
    <location>
        <begin position="6"/>
        <end position="300"/>
    </location>
</feature>
<evidence type="ECO:0000256" key="11">
    <source>
        <dbReference type="ARBA" id="ARBA00048988"/>
    </source>
</evidence>
<comment type="catalytic activity">
    <reaction evidence="8">
        <text>Couples ATP hydrolysis with the unwinding of duplex DNA by translocating in the 3'-5' direction.</text>
        <dbReference type="EC" id="5.6.2.4"/>
    </reaction>
</comment>
<evidence type="ECO:0000256" key="7">
    <source>
        <dbReference type="ARBA" id="ARBA00023235"/>
    </source>
</evidence>
<dbReference type="EMBL" id="JBHTLR010000019">
    <property type="protein sequence ID" value="MFD1217870.1"/>
    <property type="molecule type" value="Genomic_DNA"/>
</dbReference>
<dbReference type="PROSITE" id="PS51198">
    <property type="entry name" value="UVRD_HELICASE_ATP_BIND"/>
    <property type="match status" value="1"/>
</dbReference>
<keyword evidence="7" id="KW-0413">Isomerase</keyword>
<sequence>MSGSESTLTEEQQAIANHAGGHAKIIAVAGSGKTTALLHYIKNRLAAGTDPGRMLVVMYNRSAREDFSKRLQQLCADADTGNPHAGLGVQTFHSLGYRLYQRMMRRGHIAQANLTPLPQSLVQLQIWKAIEACAPPEELEDIRARKQSETEAAEFFIDYTKTILTGDLSAFEQLGLDDRYMYFLKVFRQFERWRQEQSAVTYADLIYDPAMVFSMRPDIAESYGSFYEDILVDEYQDINEIQHFLLRVIYGKSGNVIAIGDPDQTIYEWRGSRPAFLLRLFDGDFPPSNVYRLSQTFRYGHTLSLAANHFIQNNRERADMLCVSGRREAETDIQQVATDNEGKWLVEQVRHCQREGHALSEIAVLVRLWSLAAPLELALLANHVPYRSGSRNTVLSRRELRPLFWSLNIAAGRFAELPQQRRSKGLYEWLTAPHIRIARAVLEPLCDRLAEQKSGWGKAMMQLAPESLSKPQYKRLRQRAELLTQVEKWRGHGGELLRRQLSDLDYLSGIAEDAFNRQQGEERQQTILAFCQYLDGLRMPPKETLEHLQQLQEQHQQQEKTSDNTPSDAIQITTMHQAKGLEWDQVIIPSLTDQNMPYQPQRDFSTPASTESERRLMYVAMTRARKRLYLLTPKTTAERPGSQPEKRLPVEAQNEQKPSLFLDEMHIPLCRLLGDALIEKPGDITTQVPVTRLAMRYMSACDYNPEINAPRATQRRPAIGDSVRHQKLGYGRVTKWEDERVEILFSDRKSRRFDWEKLSQFLI</sequence>
<dbReference type="PANTHER" id="PTHR11070:SF2">
    <property type="entry name" value="ATP-DEPENDENT DNA HELICASE SRS2"/>
    <property type="match status" value="1"/>
</dbReference>
<keyword evidence="6" id="KW-0238">DNA-binding</keyword>
<organism evidence="16 17">
    <name type="scientific">Microbulbifer celer</name>
    <dbReference type="NCBI Taxonomy" id="435905"/>
    <lineage>
        <taxon>Bacteria</taxon>
        <taxon>Pseudomonadati</taxon>
        <taxon>Pseudomonadota</taxon>
        <taxon>Gammaproteobacteria</taxon>
        <taxon>Cellvibrionales</taxon>
        <taxon>Microbulbiferaceae</taxon>
        <taxon>Microbulbifer</taxon>
    </lineage>
</organism>
<dbReference type="Proteomes" id="UP001597264">
    <property type="component" value="Unassembled WGS sequence"/>
</dbReference>
<evidence type="ECO:0000313" key="16">
    <source>
        <dbReference type="EMBL" id="MFD1217870.1"/>
    </source>
</evidence>
<feature type="binding site" evidence="12">
    <location>
        <begin position="27"/>
        <end position="34"/>
    </location>
    <ligand>
        <name>ATP</name>
        <dbReference type="ChEBI" id="CHEBI:30616"/>
    </ligand>
</feature>
<keyword evidence="3 12" id="KW-0378">Hydrolase</keyword>
<evidence type="ECO:0000256" key="9">
    <source>
        <dbReference type="ARBA" id="ARBA00034808"/>
    </source>
</evidence>
<evidence type="ECO:0000256" key="13">
    <source>
        <dbReference type="SAM" id="MobiDB-lite"/>
    </source>
</evidence>
<keyword evidence="5 12" id="KW-0067">ATP-binding</keyword>
<dbReference type="GO" id="GO:0004386">
    <property type="term" value="F:helicase activity"/>
    <property type="evidence" value="ECO:0007669"/>
    <property type="project" value="UniProtKB-KW"/>
</dbReference>
<feature type="region of interest" description="Disordered" evidence="13">
    <location>
        <begin position="547"/>
        <end position="566"/>
    </location>
</feature>
<dbReference type="SUPFAM" id="SSF52540">
    <property type="entry name" value="P-loop containing nucleoside triphosphate hydrolases"/>
    <property type="match status" value="1"/>
</dbReference>
<evidence type="ECO:0000256" key="12">
    <source>
        <dbReference type="PROSITE-ProRule" id="PRU00560"/>
    </source>
</evidence>
<comment type="catalytic activity">
    <reaction evidence="11">
        <text>ATP + H2O = ADP + phosphate + H(+)</text>
        <dbReference type="Rhea" id="RHEA:13065"/>
        <dbReference type="ChEBI" id="CHEBI:15377"/>
        <dbReference type="ChEBI" id="CHEBI:15378"/>
        <dbReference type="ChEBI" id="CHEBI:30616"/>
        <dbReference type="ChEBI" id="CHEBI:43474"/>
        <dbReference type="ChEBI" id="CHEBI:456216"/>
        <dbReference type="EC" id="5.6.2.4"/>
    </reaction>
</comment>
<dbReference type="EC" id="5.6.2.4" evidence="9"/>
<evidence type="ECO:0000256" key="10">
    <source>
        <dbReference type="ARBA" id="ARBA00034923"/>
    </source>
</evidence>
<dbReference type="GO" id="GO:0016787">
    <property type="term" value="F:hydrolase activity"/>
    <property type="evidence" value="ECO:0007669"/>
    <property type="project" value="UniProtKB-KW"/>
</dbReference>
<evidence type="ECO:0000256" key="3">
    <source>
        <dbReference type="ARBA" id="ARBA00022801"/>
    </source>
</evidence>
<dbReference type="Gene3D" id="1.10.10.160">
    <property type="match status" value="1"/>
</dbReference>
<evidence type="ECO:0000256" key="1">
    <source>
        <dbReference type="ARBA" id="ARBA00009922"/>
    </source>
</evidence>
<dbReference type="PROSITE" id="PS51217">
    <property type="entry name" value="UVRD_HELICASE_CTER"/>
    <property type="match status" value="1"/>
</dbReference>
<dbReference type="InterPro" id="IPR027417">
    <property type="entry name" value="P-loop_NTPase"/>
</dbReference>
<keyword evidence="4 12" id="KW-0347">Helicase</keyword>
<reference evidence="17" key="1">
    <citation type="journal article" date="2019" name="Int. J. Syst. Evol. Microbiol.">
        <title>The Global Catalogue of Microorganisms (GCM) 10K type strain sequencing project: providing services to taxonomists for standard genome sequencing and annotation.</title>
        <authorList>
            <consortium name="The Broad Institute Genomics Platform"/>
            <consortium name="The Broad Institute Genome Sequencing Center for Infectious Disease"/>
            <person name="Wu L."/>
            <person name="Ma J."/>
        </authorList>
    </citation>
    <scope>NUCLEOTIDE SEQUENCE [LARGE SCALE GENOMIC DNA]</scope>
    <source>
        <strain evidence="17">CCUG 54356</strain>
    </source>
</reference>
<evidence type="ECO:0000313" key="17">
    <source>
        <dbReference type="Proteomes" id="UP001597264"/>
    </source>
</evidence>
<dbReference type="CDD" id="cd17932">
    <property type="entry name" value="DEXQc_UvrD"/>
    <property type="match status" value="1"/>
</dbReference>
<dbReference type="Gene3D" id="3.40.50.300">
    <property type="entry name" value="P-loop containing nucleotide triphosphate hydrolases"/>
    <property type="match status" value="2"/>
</dbReference>
<dbReference type="InterPro" id="IPR000212">
    <property type="entry name" value="DNA_helicase_UvrD/REP"/>
</dbReference>
<proteinExistence type="inferred from homology"/>
<evidence type="ECO:0000256" key="4">
    <source>
        <dbReference type="ARBA" id="ARBA00022806"/>
    </source>
</evidence>
<evidence type="ECO:0000256" key="5">
    <source>
        <dbReference type="ARBA" id="ARBA00022840"/>
    </source>
</evidence>
<comment type="caution">
    <text evidence="16">The sequence shown here is derived from an EMBL/GenBank/DDBJ whole genome shotgun (WGS) entry which is preliminary data.</text>
</comment>
<name>A0ABW3UEF9_9GAMM</name>
<accession>A0ABW3UEF9</accession>
<dbReference type="Pfam" id="PF13361">
    <property type="entry name" value="UvrD_C"/>
    <property type="match status" value="1"/>
</dbReference>
<dbReference type="Pfam" id="PF00580">
    <property type="entry name" value="UvrD-helicase"/>
    <property type="match status" value="1"/>
</dbReference>
<keyword evidence="2 12" id="KW-0547">Nucleotide-binding</keyword>
<dbReference type="PANTHER" id="PTHR11070">
    <property type="entry name" value="UVRD / RECB / PCRA DNA HELICASE FAMILY MEMBER"/>
    <property type="match status" value="1"/>
</dbReference>